<dbReference type="EMBL" id="CM044705">
    <property type="protein sequence ID" value="KAI5662892.1"/>
    <property type="molecule type" value="Genomic_DNA"/>
</dbReference>
<comment type="caution">
    <text evidence="1">The sequence shown here is derived from an EMBL/GenBank/DDBJ whole genome shotgun (WGS) entry which is preliminary data.</text>
</comment>
<evidence type="ECO:0000313" key="1">
    <source>
        <dbReference type="EMBL" id="KAI5662892.1"/>
    </source>
</evidence>
<sequence length="208" mass="23376">MDVENTTKFEDKSTHPNPPKRRRRRRKTICLLVTALLLLLGLILLILALTVFKAKRPVTSVNSVSLRDFDLSFDSARFRVLINVTLDASLQVTNPNRVGFRYTQSSALLKYRGDVVGEVPIPAGKIGARQTRDMNITLTIMADRLLSNSNLYSDAVSGTLPFSTYTRISGHVRILFKIHVVSYTNCDFAVDVMRSSLANQTCHYKTKL</sequence>
<proteinExistence type="predicted"/>
<gene>
    <name evidence="1" type="ORF">M9H77_22215</name>
</gene>
<reference evidence="2" key="1">
    <citation type="journal article" date="2023" name="Nat. Plants">
        <title>Single-cell RNA sequencing provides a high-resolution roadmap for understanding the multicellular compartmentation of specialized metabolism.</title>
        <authorList>
            <person name="Sun S."/>
            <person name="Shen X."/>
            <person name="Li Y."/>
            <person name="Li Y."/>
            <person name="Wang S."/>
            <person name="Li R."/>
            <person name="Zhang H."/>
            <person name="Shen G."/>
            <person name="Guo B."/>
            <person name="Wei J."/>
            <person name="Xu J."/>
            <person name="St-Pierre B."/>
            <person name="Chen S."/>
            <person name="Sun C."/>
        </authorList>
    </citation>
    <scope>NUCLEOTIDE SEQUENCE [LARGE SCALE GENOMIC DNA]</scope>
</reference>
<name>A0ACC0APH1_CATRO</name>
<protein>
    <submittedName>
        <fullName evidence="1">Uncharacterized protein</fullName>
    </submittedName>
</protein>
<organism evidence="1 2">
    <name type="scientific">Catharanthus roseus</name>
    <name type="common">Madagascar periwinkle</name>
    <name type="synonym">Vinca rosea</name>
    <dbReference type="NCBI Taxonomy" id="4058"/>
    <lineage>
        <taxon>Eukaryota</taxon>
        <taxon>Viridiplantae</taxon>
        <taxon>Streptophyta</taxon>
        <taxon>Embryophyta</taxon>
        <taxon>Tracheophyta</taxon>
        <taxon>Spermatophyta</taxon>
        <taxon>Magnoliopsida</taxon>
        <taxon>eudicotyledons</taxon>
        <taxon>Gunneridae</taxon>
        <taxon>Pentapetalae</taxon>
        <taxon>asterids</taxon>
        <taxon>lamiids</taxon>
        <taxon>Gentianales</taxon>
        <taxon>Apocynaceae</taxon>
        <taxon>Rauvolfioideae</taxon>
        <taxon>Vinceae</taxon>
        <taxon>Catharanthinae</taxon>
        <taxon>Catharanthus</taxon>
    </lineage>
</organism>
<dbReference type="Proteomes" id="UP001060085">
    <property type="component" value="Linkage Group LG05"/>
</dbReference>
<accession>A0ACC0APH1</accession>
<keyword evidence="2" id="KW-1185">Reference proteome</keyword>
<evidence type="ECO:0000313" key="2">
    <source>
        <dbReference type="Proteomes" id="UP001060085"/>
    </source>
</evidence>